<comment type="caution">
    <text evidence="2">The sequence shown here is derived from an EMBL/GenBank/DDBJ whole genome shotgun (WGS) entry which is preliminary data.</text>
</comment>
<dbReference type="AlphaFoldDB" id="A0A0F8XC75"/>
<dbReference type="EMBL" id="LAZR01063919">
    <property type="protein sequence ID" value="KKK58555.1"/>
    <property type="molecule type" value="Genomic_DNA"/>
</dbReference>
<feature type="non-terminal residue" evidence="2">
    <location>
        <position position="1"/>
    </location>
</feature>
<organism evidence="2">
    <name type="scientific">marine sediment metagenome</name>
    <dbReference type="NCBI Taxonomy" id="412755"/>
    <lineage>
        <taxon>unclassified sequences</taxon>
        <taxon>metagenomes</taxon>
        <taxon>ecological metagenomes</taxon>
    </lineage>
</organism>
<name>A0A0F8XC75_9ZZZZ</name>
<proteinExistence type="predicted"/>
<accession>A0A0F8XC75</accession>
<sequence length="356" mass="38852">SVALTVLSLPSVPEDASRWAPVLGAIDDEPARWLLPTIGWLGIGALMVGLWRGWIVPRREGDAQDSGVDARSVSHAGARTAPGQRKVLQEAKAAGPHVTFRQPQFPESVVKAPPRYPGSPGRFLVVPVVNDPPSPSKGVTASHVRAYLTVTDDAGNAVIKDAAARWQDKPQAPDLSPYQAVGAAELSEMDLPPNGAPHGIDTIVYLRREQEIRLWNQAGLGKRIKADRFTIEIRVRGVNVDESRTYVVTRTHDDPHNGFAVRASSSETPAASFRAPPKSPYARAAELQGDWERKQLRQAMRRIVEDELENLNKPRLEGLLLGRTTSMEVATAQWTAHHEAVREMADPRPYQAGAAA</sequence>
<reference evidence="2" key="1">
    <citation type="journal article" date="2015" name="Nature">
        <title>Complex archaea that bridge the gap between prokaryotes and eukaryotes.</title>
        <authorList>
            <person name="Spang A."/>
            <person name="Saw J.H."/>
            <person name="Jorgensen S.L."/>
            <person name="Zaremba-Niedzwiedzka K."/>
            <person name="Martijn J."/>
            <person name="Lind A.E."/>
            <person name="van Eijk R."/>
            <person name="Schleper C."/>
            <person name="Guy L."/>
            <person name="Ettema T.J."/>
        </authorList>
    </citation>
    <scope>NUCLEOTIDE SEQUENCE</scope>
</reference>
<gene>
    <name evidence="2" type="ORF">LCGC14_3043250</name>
</gene>
<evidence type="ECO:0000256" key="1">
    <source>
        <dbReference type="SAM" id="MobiDB-lite"/>
    </source>
</evidence>
<feature type="non-terminal residue" evidence="2">
    <location>
        <position position="356"/>
    </location>
</feature>
<protein>
    <submittedName>
        <fullName evidence="2">Uncharacterized protein</fullName>
    </submittedName>
</protein>
<feature type="region of interest" description="Disordered" evidence="1">
    <location>
        <begin position="62"/>
        <end position="84"/>
    </location>
</feature>
<evidence type="ECO:0000313" key="2">
    <source>
        <dbReference type="EMBL" id="KKK58555.1"/>
    </source>
</evidence>